<accession>B9K7F1</accession>
<dbReference type="EMBL" id="CP000916">
    <property type="protein sequence ID" value="ACM22884.1"/>
    <property type="molecule type" value="Genomic_DNA"/>
</dbReference>
<dbReference type="Proteomes" id="UP000000445">
    <property type="component" value="Chromosome"/>
</dbReference>
<dbReference type="eggNOG" id="ENOG503049B">
    <property type="taxonomic scope" value="Bacteria"/>
</dbReference>
<name>B9K7F1_THENN</name>
<dbReference type="RefSeq" id="WP_015919203.1">
    <property type="nucleotide sequence ID" value="NC_011978.1"/>
</dbReference>
<dbReference type="Pfam" id="PF09706">
    <property type="entry name" value="Cas_CXXC_CXXC"/>
    <property type="match status" value="1"/>
</dbReference>
<dbReference type="InterPro" id="IPR019121">
    <property type="entry name" value="CRISPR-assoc_CXXC-CXXC_dom"/>
</dbReference>
<feature type="domain" description="CRISPR-associated protein CXXC-CXXC" evidence="1">
    <location>
        <begin position="132"/>
        <end position="193"/>
    </location>
</feature>
<evidence type="ECO:0000259" key="1">
    <source>
        <dbReference type="Pfam" id="PF09706"/>
    </source>
</evidence>
<gene>
    <name evidence="2" type="ordered locus">CTN_0708</name>
</gene>
<sequence>MALVIYPQGWLHNANVYGFLKVINEKSRERKISFELSDILKDDGTIVLEDKMLDELYLIDNFDNLSLPRLFVFILEETARIEGDIRKAYNYFKGNVGYYENYVAQVKEKQFMENLSKIVHYIFRKPSLEGTDRCFFCGNSLKTDEDRSILQRKQFSRILFKDFSSSEGKFPNSFWNMSNEFYLCDVCSQMALFRHFVFPKSGESIFVNVPSFKAIWYLNEAIKAYRDLSLELSVSRAISEVHLKLQRLLGIWERQNVEVIYYNSKSYRIYYMPQRVINLLLNTRISSILNSLNSIKIFEAVIYQERLNEILECEYLLLKYLFDVSSSGRSHLAENVKQYVGDVKRNAGYYMNTLPDLFQEVRSVMGVKQMVPVWRMRELGKEASQLFERTRYRLLELIRLAKKDEVYHLILKTYMANNKPFPEDLNRVFSAKDEDFKNLMFAYVSGMISGGEENE</sequence>
<evidence type="ECO:0000313" key="3">
    <source>
        <dbReference type="Proteomes" id="UP000000445"/>
    </source>
</evidence>
<keyword evidence="3" id="KW-1185">Reference proteome</keyword>
<dbReference type="AlphaFoldDB" id="B9K7F1"/>
<protein>
    <recommendedName>
        <fullName evidence="1">CRISPR-associated protein CXXC-CXXC domain-containing protein</fullName>
    </recommendedName>
</protein>
<dbReference type="STRING" id="309803.CTN_0708"/>
<evidence type="ECO:0000313" key="2">
    <source>
        <dbReference type="EMBL" id="ACM22884.1"/>
    </source>
</evidence>
<proteinExistence type="predicted"/>
<reference evidence="2 3" key="1">
    <citation type="journal article" date="2009" name="Biosci. Biotechnol. Biochem.">
        <title>WeGAS: a web-based microbial genome annotation system.</title>
        <authorList>
            <person name="Lee D."/>
            <person name="Seo H."/>
            <person name="Park C."/>
            <person name="Park K."/>
        </authorList>
    </citation>
    <scope>NUCLEOTIDE SEQUENCE [LARGE SCALE GENOMIC DNA]</scope>
    <source>
        <strain evidence="3">ATCC 49049 / DSM 4359 / NBRC 107923 / NS-E</strain>
    </source>
</reference>
<organism evidence="2 3">
    <name type="scientific">Thermotoga neapolitana (strain ATCC 49049 / DSM 4359 / NBRC 107923 / NS-E)</name>
    <dbReference type="NCBI Taxonomy" id="309803"/>
    <lineage>
        <taxon>Bacteria</taxon>
        <taxon>Thermotogati</taxon>
        <taxon>Thermotogota</taxon>
        <taxon>Thermotogae</taxon>
        <taxon>Thermotogales</taxon>
        <taxon>Thermotogaceae</taxon>
        <taxon>Thermotoga</taxon>
    </lineage>
</organism>
<dbReference type="HOGENOM" id="CLU_048434_0_0_0"/>
<dbReference type="KEGG" id="tna:CTN_0708"/>